<feature type="transmembrane region" description="Helical" evidence="1">
    <location>
        <begin position="74"/>
        <end position="95"/>
    </location>
</feature>
<dbReference type="Pfam" id="PF09605">
    <property type="entry name" value="Trep_Strep"/>
    <property type="match status" value="1"/>
</dbReference>
<accession>A0ABS4U6V9</accession>
<dbReference type="EMBL" id="JAGINY010000001">
    <property type="protein sequence ID" value="MBP2332399.1"/>
    <property type="molecule type" value="Genomic_DNA"/>
</dbReference>
<comment type="caution">
    <text evidence="2">The sequence shown here is derived from an EMBL/GenBank/DDBJ whole genome shotgun (WGS) entry which is preliminary data.</text>
</comment>
<reference evidence="2 3" key="1">
    <citation type="submission" date="2021-03" db="EMBL/GenBank/DDBJ databases">
        <title>Sequencing the genomes of 1000 actinobacteria strains.</title>
        <authorList>
            <person name="Klenk H.-P."/>
        </authorList>
    </citation>
    <scope>NUCLEOTIDE SEQUENCE [LARGE SCALE GENOMIC DNA]</scope>
    <source>
        <strain evidence="2 3">DSM 44506</strain>
    </source>
</reference>
<keyword evidence="1" id="KW-0812">Transmembrane</keyword>
<evidence type="ECO:0000313" key="3">
    <source>
        <dbReference type="Proteomes" id="UP001519305"/>
    </source>
</evidence>
<evidence type="ECO:0000256" key="1">
    <source>
        <dbReference type="SAM" id="Phobius"/>
    </source>
</evidence>
<keyword evidence="1" id="KW-0472">Membrane</keyword>
<name>A0ABS4U6V9_9CORY</name>
<gene>
    <name evidence="2" type="ORF">JOF33_001098</name>
</gene>
<feature type="transmembrane region" description="Helical" evidence="1">
    <location>
        <begin position="21"/>
        <end position="42"/>
    </location>
</feature>
<feature type="transmembrane region" description="Helical" evidence="1">
    <location>
        <begin position="48"/>
        <end position="67"/>
    </location>
</feature>
<protein>
    <submittedName>
        <fullName evidence="2">Lipopolysaccharide export LptBFGC system permease protein LptF</fullName>
    </submittedName>
</protein>
<organism evidence="2 3">
    <name type="scientific">Corynebacterium freneyi</name>
    <dbReference type="NCBI Taxonomy" id="134034"/>
    <lineage>
        <taxon>Bacteria</taxon>
        <taxon>Bacillati</taxon>
        <taxon>Actinomycetota</taxon>
        <taxon>Actinomycetes</taxon>
        <taxon>Mycobacteriales</taxon>
        <taxon>Corynebacteriaceae</taxon>
        <taxon>Corynebacterium</taxon>
    </lineage>
</organism>
<evidence type="ECO:0000313" key="2">
    <source>
        <dbReference type="EMBL" id="MBP2332399.1"/>
    </source>
</evidence>
<sequence>MSTKNDVNRESAKGASTGSELVAVGVFTVIIAVINFLCNVIGVFGPQIQPFGAVLAVIIIGIPFALFIRRINHFGLVTVMATLLALIFTLFGHTWCRCCSRWSSV</sequence>
<proteinExistence type="predicted"/>
<dbReference type="Proteomes" id="UP001519305">
    <property type="component" value="Unassembled WGS sequence"/>
</dbReference>
<keyword evidence="3" id="KW-1185">Reference proteome</keyword>
<dbReference type="InterPro" id="IPR011733">
    <property type="entry name" value="CHP02185_IM"/>
</dbReference>
<keyword evidence="1" id="KW-1133">Transmembrane helix</keyword>